<dbReference type="AlphaFoldDB" id="A0A6A1VAS3"/>
<reference evidence="2 3" key="1">
    <citation type="journal article" date="2019" name="Plant Biotechnol. J.">
        <title>The red bayberry genome and genetic basis of sex determination.</title>
        <authorList>
            <person name="Jia H.M."/>
            <person name="Jia H.J."/>
            <person name="Cai Q.L."/>
            <person name="Wang Y."/>
            <person name="Zhao H.B."/>
            <person name="Yang W.F."/>
            <person name="Wang G.Y."/>
            <person name="Li Y.H."/>
            <person name="Zhan D.L."/>
            <person name="Shen Y.T."/>
            <person name="Niu Q.F."/>
            <person name="Chang L."/>
            <person name="Qiu J."/>
            <person name="Zhao L."/>
            <person name="Xie H.B."/>
            <person name="Fu W.Y."/>
            <person name="Jin J."/>
            <person name="Li X.W."/>
            <person name="Jiao Y."/>
            <person name="Zhou C.C."/>
            <person name="Tu T."/>
            <person name="Chai C.Y."/>
            <person name="Gao J.L."/>
            <person name="Fan L.J."/>
            <person name="van de Weg E."/>
            <person name="Wang J.Y."/>
            <person name="Gao Z.S."/>
        </authorList>
    </citation>
    <scope>NUCLEOTIDE SEQUENCE [LARGE SCALE GENOMIC DNA]</scope>
    <source>
        <tissue evidence="2">Leaves</tissue>
    </source>
</reference>
<keyword evidence="3" id="KW-1185">Reference proteome</keyword>
<sequence length="277" mass="29311">MPPDDIRTSSSALITSSKGKVMISTLPLGRSPPGSSQLTTSSMSPVTPMQHPVGVLEAPGYSHSVLTKPVLYRSLPLQPSLNVASNVSEHGVRISPTKSQTRNLEGSRILSFRGDNFGSPMGPSPPSFPKSVLDLDSPRLLVDHPYSVGSPLPVGSGGQLDFSPAHVDAAFTVGSTQMVLLSSPCPRPTQLQSSSPNSPYRPSLHLVDVDDTPNLPIAIFLILSLPQSPDSSLSPRSKAHWFTAVMSEENELTTHLQPVSPKRLRVVTSDQAGGGAT</sequence>
<gene>
    <name evidence="2" type="ORF">CJ030_MR6G013672</name>
</gene>
<evidence type="ECO:0000256" key="1">
    <source>
        <dbReference type="SAM" id="MobiDB-lite"/>
    </source>
</evidence>
<comment type="caution">
    <text evidence="2">The sequence shown here is derived from an EMBL/GenBank/DDBJ whole genome shotgun (WGS) entry which is preliminary data.</text>
</comment>
<evidence type="ECO:0000313" key="3">
    <source>
        <dbReference type="Proteomes" id="UP000516437"/>
    </source>
</evidence>
<dbReference type="EMBL" id="RXIC02000024">
    <property type="protein sequence ID" value="KAB1209843.1"/>
    <property type="molecule type" value="Genomic_DNA"/>
</dbReference>
<evidence type="ECO:0000313" key="2">
    <source>
        <dbReference type="EMBL" id="KAB1209843.1"/>
    </source>
</evidence>
<name>A0A6A1VAS3_9ROSI</name>
<proteinExistence type="predicted"/>
<organism evidence="2 3">
    <name type="scientific">Morella rubra</name>
    <name type="common">Chinese bayberry</name>
    <dbReference type="NCBI Taxonomy" id="262757"/>
    <lineage>
        <taxon>Eukaryota</taxon>
        <taxon>Viridiplantae</taxon>
        <taxon>Streptophyta</taxon>
        <taxon>Embryophyta</taxon>
        <taxon>Tracheophyta</taxon>
        <taxon>Spermatophyta</taxon>
        <taxon>Magnoliopsida</taxon>
        <taxon>eudicotyledons</taxon>
        <taxon>Gunneridae</taxon>
        <taxon>Pentapetalae</taxon>
        <taxon>rosids</taxon>
        <taxon>fabids</taxon>
        <taxon>Fagales</taxon>
        <taxon>Myricaceae</taxon>
        <taxon>Morella</taxon>
    </lineage>
</organism>
<feature type="region of interest" description="Disordered" evidence="1">
    <location>
        <begin position="22"/>
        <end position="46"/>
    </location>
</feature>
<accession>A0A6A1VAS3</accession>
<protein>
    <submittedName>
        <fullName evidence="2">Uncharacterized protein</fullName>
    </submittedName>
</protein>
<feature type="compositionally biased region" description="Polar residues" evidence="1">
    <location>
        <begin position="33"/>
        <end position="46"/>
    </location>
</feature>
<dbReference type="Proteomes" id="UP000516437">
    <property type="component" value="Chromosome 6"/>
</dbReference>